<keyword evidence="3" id="KW-1185">Reference proteome</keyword>
<sequence>MVKLGFIVEGYSEKIVVESKTFKKWLVNNGISIAHPVINAEGGGNLLPKHLKEAIQRLTHQEVDHIVILTDLECEPDEDAVRQRIGNQYTNLIFIAVKALEAWYLADTEAMRKWLKVDSFYENKPQETPAMPWDRLGDIAKELNKRGTGPSKPKFAKIMVDHCGFDVVRAAQHPHCPSAKAFHDGLLALAESV</sequence>
<proteinExistence type="predicted"/>
<dbReference type="RefSeq" id="WP_308134012.1">
    <property type="nucleotide sequence ID" value="NZ_CP133197.1"/>
</dbReference>
<reference evidence="2 3" key="1">
    <citation type="submission" date="2023-08" db="EMBL/GenBank/DDBJ databases">
        <title>New molecular markers tilS and rpoB for phylogenetic and monitoring studies of the genus Thiothrix biodiversity.</title>
        <authorList>
            <person name="Ravin N.V."/>
            <person name="Smolyakov D."/>
            <person name="Markov N.D."/>
            <person name="Beletsky A.V."/>
            <person name="Mardanov A.V."/>
            <person name="Rudenko T.S."/>
            <person name="Grabovich M.Y."/>
        </authorList>
    </citation>
    <scope>NUCLEOTIDE SEQUENCE</scope>
    <source>
        <strain evidence="2">DNT52</strain>
        <strain evidence="1 3">H33</strain>
    </source>
</reference>
<dbReference type="EMBL" id="CP133217">
    <property type="protein sequence ID" value="WML86647.1"/>
    <property type="molecule type" value="Genomic_DNA"/>
</dbReference>
<dbReference type="InterPro" id="IPR025455">
    <property type="entry name" value="DUF4276"/>
</dbReference>
<organism evidence="2">
    <name type="scientific">Thiothrix subterranea</name>
    <dbReference type="NCBI Taxonomy" id="2735563"/>
    <lineage>
        <taxon>Bacteria</taxon>
        <taxon>Pseudomonadati</taxon>
        <taxon>Pseudomonadota</taxon>
        <taxon>Gammaproteobacteria</taxon>
        <taxon>Thiotrichales</taxon>
        <taxon>Thiotrichaceae</taxon>
        <taxon>Thiothrix</taxon>
    </lineage>
</organism>
<protein>
    <submittedName>
        <fullName evidence="2">DUF4276 family protein</fullName>
    </submittedName>
</protein>
<dbReference type="Proteomes" id="UP001229862">
    <property type="component" value="Chromosome"/>
</dbReference>
<name>A0AA51QZ48_9GAMM</name>
<evidence type="ECO:0000313" key="3">
    <source>
        <dbReference type="Proteomes" id="UP001223336"/>
    </source>
</evidence>
<dbReference type="AlphaFoldDB" id="A0AA51QZ48"/>
<dbReference type="EMBL" id="JAVFKN010000004">
    <property type="protein sequence ID" value="MDQ5767894.1"/>
    <property type="molecule type" value="Genomic_DNA"/>
</dbReference>
<evidence type="ECO:0000313" key="1">
    <source>
        <dbReference type="EMBL" id="MDQ5767894.1"/>
    </source>
</evidence>
<dbReference type="Pfam" id="PF14103">
    <property type="entry name" value="DUF4276"/>
    <property type="match status" value="1"/>
</dbReference>
<gene>
    <name evidence="1" type="ORF">RCC75_05110</name>
    <name evidence="2" type="ORF">RCG00_20470</name>
</gene>
<dbReference type="Proteomes" id="UP001223336">
    <property type="component" value="Unassembled WGS sequence"/>
</dbReference>
<evidence type="ECO:0000313" key="2">
    <source>
        <dbReference type="EMBL" id="WML86647.1"/>
    </source>
</evidence>
<accession>A0AA51QZ48</accession>